<organism evidence="7 9">
    <name type="scientific">Ostreococcus tauri</name>
    <name type="common">Marine green alga</name>
    <dbReference type="NCBI Taxonomy" id="70448"/>
    <lineage>
        <taxon>Eukaryota</taxon>
        <taxon>Viridiplantae</taxon>
        <taxon>Chlorophyta</taxon>
        <taxon>Mamiellophyceae</taxon>
        <taxon>Mamiellales</taxon>
        <taxon>Bathycoccaceae</taxon>
        <taxon>Ostreococcus</taxon>
    </lineage>
</organism>
<accession>A0A1Y5IK15</accession>
<reference evidence="8" key="3">
    <citation type="submission" date="2017-04" db="EMBL/GenBank/DDBJ databases">
        <title>Population genomics of picophytoplankton unveils novel chromosome hypervariability.</title>
        <authorList>
            <consortium name="DOE Joint Genome Institute"/>
            <person name="Blanc-Mathieu R."/>
            <person name="Krasovec M."/>
            <person name="Hebrard M."/>
            <person name="Yau S."/>
            <person name="Desgranges E."/>
            <person name="Martin J."/>
            <person name="Schackwitz W."/>
            <person name="Kuo A."/>
            <person name="Salin G."/>
            <person name="Donnadieu C."/>
            <person name="Desdevises Y."/>
            <person name="Sanchez-Ferandin S."/>
            <person name="Moreau H."/>
            <person name="Rivals E."/>
            <person name="Grigoriev I.V."/>
            <person name="Grimsley N."/>
            <person name="Eyre-Walker A."/>
            <person name="Piganeau G."/>
        </authorList>
    </citation>
    <scope>NUCLEOTIDE SEQUENCE [LARGE SCALE GENOMIC DNA]</scope>
    <source>
        <strain evidence="8">RCC 1115</strain>
    </source>
</reference>
<name>Q014U0_OSTTA</name>
<keyword evidence="9" id="KW-1185">Reference proteome</keyword>
<dbReference type="InterPro" id="IPR002130">
    <property type="entry name" value="Cyclophilin-type_PPIase_dom"/>
</dbReference>
<dbReference type="GO" id="GO:0003755">
    <property type="term" value="F:peptidyl-prolyl cis-trans isomerase activity"/>
    <property type="evidence" value="ECO:0007669"/>
    <property type="project" value="UniProtKB-KW"/>
</dbReference>
<feature type="domain" description="CS" evidence="6">
    <location>
        <begin position="33"/>
        <end position="128"/>
    </location>
</feature>
<protein>
    <recommendedName>
        <fullName evidence="2">peptidylprolyl isomerase</fullName>
        <ecNumber evidence="2">5.2.1.8</ecNumber>
    </recommendedName>
</protein>
<dbReference type="Gene3D" id="2.60.40.790">
    <property type="match status" value="1"/>
</dbReference>
<dbReference type="EC" id="5.2.1.8" evidence="2"/>
<dbReference type="PRINTS" id="PR00153">
    <property type="entry name" value="CSAPPISMRASE"/>
</dbReference>
<dbReference type="Gene3D" id="2.40.100.10">
    <property type="entry name" value="Cyclophilin-like"/>
    <property type="match status" value="1"/>
</dbReference>
<dbReference type="AlphaFoldDB" id="Q014U0"/>
<sequence length="311" mass="33518">MSSRASVPARVLLHTSPCHRSRRHTCTPVALLSHPCDVKVSVNAPEGKSEVQLSVDLPRAIPRASLDVTFFIDRVRVRDKDDGRVLVDGALPHAVDVDGCFWERELDGLRAVLTLEKANRYDAWDKVLESDLPPPGDETVTTKCYFDVSVNGKAKGRIVFGLFGLHAPRTCENFRALCTGERGTSGTSGRRLTYEGSCFHRIVKGFVCQGGDFTLQNGCGGESVYGEEFEDEAFGISHAEAGVLSMANRGPNTNTSQFFITTAPAPSLDDKHVVFGRVLEGMDVVAACEAVGTESGQPLGQVCITACGELA</sequence>
<evidence type="ECO:0000256" key="4">
    <source>
        <dbReference type="ARBA" id="ARBA00023235"/>
    </source>
</evidence>
<dbReference type="CDD" id="cd06467">
    <property type="entry name" value="p23_NUDC_like"/>
    <property type="match status" value="1"/>
</dbReference>
<dbReference type="InterPro" id="IPR029000">
    <property type="entry name" value="Cyclophilin-like_dom_sf"/>
</dbReference>
<dbReference type="KEGG" id="ota:OT_ostta07g03320"/>
<dbReference type="EMBL" id="KZ155778">
    <property type="protein sequence ID" value="OUS47305.1"/>
    <property type="molecule type" value="Genomic_DNA"/>
</dbReference>
<dbReference type="Pfam" id="PF00160">
    <property type="entry name" value="Pro_isomerase"/>
    <property type="match status" value="1"/>
</dbReference>
<reference evidence="7 9" key="1">
    <citation type="journal article" date="2006" name="Proc. Natl. Acad. Sci. U.S.A.">
        <title>Genome analysis of the smallest free-living eukaryote Ostreococcus tauri unveils many unique features.</title>
        <authorList>
            <person name="Derelle E."/>
            <person name="Ferraz C."/>
            <person name="Rombauts S."/>
            <person name="Rouze P."/>
            <person name="Worden A.Z."/>
            <person name="Robbens S."/>
            <person name="Partensky F."/>
            <person name="Degroeve S."/>
            <person name="Echeynie S."/>
            <person name="Cooke R."/>
            <person name="Saeys Y."/>
            <person name="Wuyts J."/>
            <person name="Jabbari K."/>
            <person name="Bowler C."/>
            <person name="Panaud O."/>
            <person name="Piegu B."/>
            <person name="Ball S.G."/>
            <person name="Ral J.-P."/>
            <person name="Bouget F.-Y."/>
            <person name="Piganeau G."/>
            <person name="De Baets B."/>
            <person name="Picard A."/>
            <person name="Delseny M."/>
            <person name="Demaille J."/>
            <person name="Van de Peer Y."/>
            <person name="Moreau H."/>
        </authorList>
    </citation>
    <scope>NUCLEOTIDE SEQUENCE [LARGE SCALE GENOMIC DNA]</scope>
    <source>
        <strain evidence="7 9">OTTH0595</strain>
    </source>
</reference>
<dbReference type="PANTHER" id="PTHR11071:SF561">
    <property type="entry name" value="PEPTIDYL-PROLYL CIS-TRANS ISOMERASE D-RELATED"/>
    <property type="match status" value="1"/>
</dbReference>
<dbReference type="Proteomes" id="UP000009170">
    <property type="component" value="Unassembled WGS sequence"/>
</dbReference>
<dbReference type="GeneID" id="9836595"/>
<dbReference type="SUPFAM" id="SSF50891">
    <property type="entry name" value="Cyclophilin-like"/>
    <property type="match status" value="1"/>
</dbReference>
<dbReference type="InterPro" id="IPR007052">
    <property type="entry name" value="CS_dom"/>
</dbReference>
<evidence type="ECO:0000256" key="3">
    <source>
        <dbReference type="ARBA" id="ARBA00023110"/>
    </source>
</evidence>
<dbReference type="OrthoDB" id="495936at2759"/>
<gene>
    <name evidence="8" type="ORF">BE221DRAFT_190834</name>
    <name evidence="7" type="ORF">OT_ostta07g03320</name>
</gene>
<dbReference type="SUPFAM" id="SSF49764">
    <property type="entry name" value="HSP20-like chaperones"/>
    <property type="match status" value="1"/>
</dbReference>
<dbReference type="PROSITE" id="PS51203">
    <property type="entry name" value="CS"/>
    <property type="match status" value="1"/>
</dbReference>
<reference evidence="7" key="2">
    <citation type="journal article" date="2014" name="BMC Genomics">
        <title>An improved genome of the model marine alga Ostreococcus tauri unfolds by assessing Illumina de novo assemblies.</title>
        <authorList>
            <person name="Blanc-Mathieu R."/>
            <person name="Verhelst B."/>
            <person name="Derelle E."/>
            <person name="Rombauts S."/>
            <person name="Bouget F.Y."/>
            <person name="Carre I."/>
            <person name="Chateau A."/>
            <person name="Eyre-Walker A."/>
            <person name="Grimsley N."/>
            <person name="Moreau H."/>
            <person name="Piegu B."/>
            <person name="Rivals E."/>
            <person name="Schackwitz W."/>
            <person name="Van de Peer Y."/>
            <person name="Piganeau G."/>
        </authorList>
    </citation>
    <scope>NUCLEOTIDE SEQUENCE</scope>
    <source>
        <strain evidence="7">RCC4221</strain>
    </source>
</reference>
<proteinExistence type="inferred from homology"/>
<dbReference type="RefSeq" id="XP_003080422.1">
    <property type="nucleotide sequence ID" value="XM_003080374.1"/>
</dbReference>
<dbReference type="InterPro" id="IPR020892">
    <property type="entry name" value="Cyclophilin-type_PPIase_CS"/>
</dbReference>
<dbReference type="GO" id="GO:0016018">
    <property type="term" value="F:cyclosporin A binding"/>
    <property type="evidence" value="ECO:0007669"/>
    <property type="project" value="TreeGrafter"/>
</dbReference>
<evidence type="ECO:0000313" key="9">
    <source>
        <dbReference type="Proteomes" id="UP000009170"/>
    </source>
</evidence>
<evidence type="ECO:0000256" key="2">
    <source>
        <dbReference type="ARBA" id="ARBA00013194"/>
    </source>
</evidence>
<dbReference type="GO" id="GO:0005829">
    <property type="term" value="C:cytosol"/>
    <property type="evidence" value="ECO:0007669"/>
    <property type="project" value="TreeGrafter"/>
</dbReference>
<dbReference type="Proteomes" id="UP000195557">
    <property type="component" value="Unassembled WGS sequence"/>
</dbReference>
<dbReference type="FunFam" id="2.40.100.10:FF:000023">
    <property type="entry name" value="Peptidyl-prolyl cis-trans isomerase"/>
    <property type="match status" value="1"/>
</dbReference>
<dbReference type="PROSITE" id="PS50072">
    <property type="entry name" value="CSA_PPIASE_2"/>
    <property type="match status" value="1"/>
</dbReference>
<keyword evidence="4" id="KW-0413">Isomerase</keyword>
<dbReference type="GO" id="GO:0006457">
    <property type="term" value="P:protein folding"/>
    <property type="evidence" value="ECO:0007669"/>
    <property type="project" value="InterPro"/>
</dbReference>
<evidence type="ECO:0000256" key="1">
    <source>
        <dbReference type="ARBA" id="ARBA00007365"/>
    </source>
</evidence>
<evidence type="ECO:0000313" key="7">
    <source>
        <dbReference type="EMBL" id="CAL54589.1"/>
    </source>
</evidence>
<comment type="similarity">
    <text evidence="1">Belongs to the cyclophilin-type PPIase family.</text>
</comment>
<evidence type="ECO:0000259" key="5">
    <source>
        <dbReference type="PROSITE" id="PS50072"/>
    </source>
</evidence>
<dbReference type="STRING" id="70448.Q014U0"/>
<dbReference type="InParanoid" id="Q014U0"/>
<accession>Q014U0</accession>
<dbReference type="EMBL" id="CAID01000007">
    <property type="protein sequence ID" value="CAL54589.1"/>
    <property type="molecule type" value="Genomic_DNA"/>
</dbReference>
<evidence type="ECO:0000313" key="8">
    <source>
        <dbReference type="EMBL" id="OUS47305.1"/>
    </source>
</evidence>
<feature type="domain" description="PPIase cyclophilin-type" evidence="5">
    <location>
        <begin position="145"/>
        <end position="309"/>
    </location>
</feature>
<accession>A0A454XW85</accession>
<evidence type="ECO:0000259" key="6">
    <source>
        <dbReference type="PROSITE" id="PS51203"/>
    </source>
</evidence>
<dbReference type="PANTHER" id="PTHR11071">
    <property type="entry name" value="PEPTIDYL-PROLYL CIS-TRANS ISOMERASE"/>
    <property type="match status" value="1"/>
</dbReference>
<dbReference type="PROSITE" id="PS00170">
    <property type="entry name" value="CSA_PPIASE_1"/>
    <property type="match status" value="1"/>
</dbReference>
<keyword evidence="3" id="KW-0697">Rotamase</keyword>
<dbReference type="OMA" id="NASCSHS"/>
<dbReference type="InterPro" id="IPR008978">
    <property type="entry name" value="HSP20-like_chaperone"/>
</dbReference>